<feature type="compositionally biased region" description="Pro residues" evidence="7">
    <location>
        <begin position="668"/>
        <end position="689"/>
    </location>
</feature>
<dbReference type="FunFam" id="3.40.50.300:FF:000110">
    <property type="entry name" value="tight junction protein ZO-1 isoform X1"/>
    <property type="match status" value="1"/>
</dbReference>
<feature type="compositionally biased region" description="Basic and acidic residues" evidence="7">
    <location>
        <begin position="691"/>
        <end position="705"/>
    </location>
</feature>
<dbReference type="PANTHER" id="PTHR13865:SF25">
    <property type="entry name" value="TIGHT JUNCTION PROTEIN ZO-1"/>
    <property type="match status" value="1"/>
</dbReference>
<keyword evidence="10" id="KW-1185">Reference proteome</keyword>
<dbReference type="InterPro" id="IPR005417">
    <property type="entry name" value="ZO"/>
</dbReference>
<feature type="region of interest" description="Disordered" evidence="7">
    <location>
        <begin position="529"/>
        <end position="946"/>
    </location>
</feature>
<dbReference type="PROSITE" id="PS50052">
    <property type="entry name" value="GUANYLATE_KINASE_2"/>
    <property type="match status" value="1"/>
</dbReference>
<comment type="similarity">
    <text evidence="2">Belongs to the MAGUK family.</text>
</comment>
<feature type="region of interest" description="Disordered" evidence="7">
    <location>
        <begin position="1"/>
        <end position="80"/>
    </location>
</feature>
<dbReference type="GO" id="GO:0005886">
    <property type="term" value="C:plasma membrane"/>
    <property type="evidence" value="ECO:0007669"/>
    <property type="project" value="UniProtKB-SubCell"/>
</dbReference>
<reference evidence="9 10" key="1">
    <citation type="journal article" date="2018" name="G3 (Bethesda)">
        <title>A High-Quality Reference Genome for the Invasive Mosquitofish Gambusia affinis Using a Chicago Library.</title>
        <authorList>
            <person name="Hoffberg S.L."/>
            <person name="Troendle N.J."/>
            <person name="Glenn T.C."/>
            <person name="Mahmud O."/>
            <person name="Louha S."/>
            <person name="Chalopin D."/>
            <person name="Bennetzen J.L."/>
            <person name="Mauricio R."/>
        </authorList>
    </citation>
    <scope>NUCLEOTIDE SEQUENCE [LARGE SCALE GENOMIC DNA]</scope>
    <source>
        <strain evidence="9">NE01/NJP1002.9</strain>
        <tissue evidence="9">Muscle</tissue>
    </source>
</reference>
<evidence type="ECO:0000259" key="8">
    <source>
        <dbReference type="PROSITE" id="PS50052"/>
    </source>
</evidence>
<dbReference type="EMBL" id="NHOQ01001748">
    <property type="protein sequence ID" value="PWA22426.1"/>
    <property type="molecule type" value="Genomic_DNA"/>
</dbReference>
<keyword evidence="6" id="KW-0472">Membrane</keyword>
<dbReference type="PRINTS" id="PR01597">
    <property type="entry name" value="ZONOCCLUDNS"/>
</dbReference>
<keyword evidence="3" id="KW-1003">Cell membrane</keyword>
<feature type="compositionally biased region" description="Polar residues" evidence="7">
    <location>
        <begin position="1"/>
        <end position="13"/>
    </location>
</feature>
<comment type="subcellular location">
    <subcellularLocation>
        <location evidence="1">Cell membrane</location>
        <topology evidence="1">Peripheral membrane protein</topology>
    </subcellularLocation>
</comment>
<proteinExistence type="inferred from homology"/>
<feature type="compositionally biased region" description="Low complexity" evidence="7">
    <location>
        <begin position="639"/>
        <end position="667"/>
    </location>
</feature>
<organism evidence="9 10">
    <name type="scientific">Gambusia affinis</name>
    <name type="common">Western mosquitofish</name>
    <name type="synonym">Heterandria affinis</name>
    <dbReference type="NCBI Taxonomy" id="33528"/>
    <lineage>
        <taxon>Eukaryota</taxon>
        <taxon>Metazoa</taxon>
        <taxon>Chordata</taxon>
        <taxon>Craniata</taxon>
        <taxon>Vertebrata</taxon>
        <taxon>Euteleostomi</taxon>
        <taxon>Actinopterygii</taxon>
        <taxon>Neopterygii</taxon>
        <taxon>Teleostei</taxon>
        <taxon>Neoteleostei</taxon>
        <taxon>Acanthomorphata</taxon>
        <taxon>Ovalentaria</taxon>
        <taxon>Atherinomorphae</taxon>
        <taxon>Cyprinodontiformes</taxon>
        <taxon>Poeciliidae</taxon>
        <taxon>Poeciliinae</taxon>
        <taxon>Gambusia</taxon>
    </lineage>
</organism>
<accession>A0A315VHA4</accession>
<protein>
    <recommendedName>
        <fullName evidence="8">Guanylate kinase-like domain-containing protein</fullName>
    </recommendedName>
</protein>
<feature type="domain" description="Guanylate kinase-like" evidence="8">
    <location>
        <begin position="387"/>
        <end position="488"/>
    </location>
</feature>
<feature type="compositionally biased region" description="Basic and acidic residues" evidence="7">
    <location>
        <begin position="746"/>
        <end position="766"/>
    </location>
</feature>
<evidence type="ECO:0000256" key="6">
    <source>
        <dbReference type="ARBA" id="ARBA00023136"/>
    </source>
</evidence>
<evidence type="ECO:0000256" key="2">
    <source>
        <dbReference type="ARBA" id="ARBA00007014"/>
    </source>
</evidence>
<feature type="compositionally biased region" description="Polar residues" evidence="7">
    <location>
        <begin position="28"/>
        <end position="40"/>
    </location>
</feature>
<dbReference type="GO" id="GO:0050839">
    <property type="term" value="F:cell adhesion molecule binding"/>
    <property type="evidence" value="ECO:0007669"/>
    <property type="project" value="TreeGrafter"/>
</dbReference>
<evidence type="ECO:0000256" key="4">
    <source>
        <dbReference type="ARBA" id="ARBA00022553"/>
    </source>
</evidence>
<feature type="compositionally biased region" description="Basic and acidic residues" evidence="7">
    <location>
        <begin position="14"/>
        <end position="27"/>
    </location>
</feature>
<dbReference type="SUPFAM" id="SSF52540">
    <property type="entry name" value="P-loop containing nucleoside triphosphate hydrolases"/>
    <property type="match status" value="1"/>
</dbReference>
<dbReference type="InterPro" id="IPR008145">
    <property type="entry name" value="GK/Ca_channel_bsu"/>
</dbReference>
<dbReference type="InterPro" id="IPR008144">
    <property type="entry name" value="Guanylate_kin-like_dom"/>
</dbReference>
<dbReference type="AlphaFoldDB" id="A0A315VHA4"/>
<evidence type="ECO:0000256" key="1">
    <source>
        <dbReference type="ARBA" id="ARBA00004202"/>
    </source>
</evidence>
<feature type="compositionally biased region" description="Basic and acidic residues" evidence="7">
    <location>
        <begin position="68"/>
        <end position="78"/>
    </location>
</feature>
<comment type="caution">
    <text evidence="9">The sequence shown here is derived from an EMBL/GenBank/DDBJ whole genome shotgun (WGS) entry which is preliminary data.</text>
</comment>
<dbReference type="GO" id="GO:0090557">
    <property type="term" value="P:establishment of endothelial intestinal barrier"/>
    <property type="evidence" value="ECO:0007669"/>
    <property type="project" value="TreeGrafter"/>
</dbReference>
<evidence type="ECO:0000313" key="9">
    <source>
        <dbReference type="EMBL" id="PWA22426.1"/>
    </source>
</evidence>
<name>A0A315VHA4_GAMAF</name>
<feature type="compositionally biased region" description="Pro residues" evidence="7">
    <location>
        <begin position="904"/>
        <end position="917"/>
    </location>
</feature>
<evidence type="ECO:0000256" key="5">
    <source>
        <dbReference type="ARBA" id="ARBA00022737"/>
    </source>
</evidence>
<dbReference type="GO" id="GO:0045216">
    <property type="term" value="P:cell-cell junction organization"/>
    <property type="evidence" value="ECO:0007669"/>
    <property type="project" value="TreeGrafter"/>
</dbReference>
<feature type="region of interest" description="Disordered" evidence="7">
    <location>
        <begin position="99"/>
        <end position="118"/>
    </location>
</feature>
<feature type="compositionally biased region" description="Basic and acidic residues" evidence="7">
    <location>
        <begin position="41"/>
        <end position="56"/>
    </location>
</feature>
<feature type="compositionally biased region" description="Polar residues" evidence="7">
    <location>
        <begin position="772"/>
        <end position="782"/>
    </location>
</feature>
<dbReference type="SMART" id="SM00072">
    <property type="entry name" value="GuKc"/>
    <property type="match status" value="1"/>
</dbReference>
<dbReference type="Pfam" id="PF00625">
    <property type="entry name" value="Guanylate_kin"/>
    <property type="match status" value="1"/>
</dbReference>
<evidence type="ECO:0000313" key="10">
    <source>
        <dbReference type="Proteomes" id="UP000250572"/>
    </source>
</evidence>
<dbReference type="Proteomes" id="UP000250572">
    <property type="component" value="Unassembled WGS sequence"/>
</dbReference>
<sequence>METCMTESQQLASKQRERKEFIPDRSAHSLTGQLSPSSEVVNEHRHAVCTHQDHLQGKTQPASEVQNEEMKQRSENKQRYCQRHHKGNLCNWVRPMLRSSAPEPQQNDEQHEFGPNDADQHDFLGGCKSFSDIIGVGRIRALTFLLVEGRQDAVVPAHLEVNLLLHALGDCALGDDDADTRLDGAQDPSVAVEDAAGGGDHCVPFILIIVVQGAGAEADKWDGLGNGVDVIVLVVVELWAVELAFEGPGRAGVRLGDVAVVAGRRRSAQGFRQRRVGAVDGDFVGEASGWQVAAWRGFVPASRPESCQRLARPTLGGPQSSTRPSRVRFPDPTTFAASGFLRPVVIFGPIADVAREKLSREEPDLFELAKSEPRDAGTDQRSSGIIRLHTIKQIIDRDKHAVLDITPNAVDRLNYAQWYPIVVFLNPDNKQGVKNMRTRLCPESRKSARKLYERAIKLRKNNHHLFTTTINLNNMNDGWYGALKETIQQQQNQLVWVSEGKTLCSTQADGTTEDDLDIHDDRLSYLSAPGSEYSMYSTDSRHTSDYEDTDTEGGAYTDQELDETLNDEVGLPTEPAITRSSEPVREDPPVIQDTPGYPGYQHPVQPDPASRIDPAGFKMAAPQQQGEAALPSLPPPVAASPAAEQPVQLEEPPAAAAAPQADSLSSPSPAPELIPPPPPPPPHELPGPEPKTYKKDLYNMEDPVRINHGLKQSLSYSHQPSFQDKQPYREYDHPPYGYDGGSYAEPKPHNSDSHLHYDNRVPHHSEQWPPYDQQTSSSQPAGYQQPMGYSPRSPYEGGPGREYSPPQPRYDEAPAVGYDSRVRHSKPGPIRYDEPPPPPPASYEARSPYEAETRSFPINSPRSPEPPKHYYGDSGLRPTYMSGLPNRAYKPGIHEPIINSEPAAVPPPKPDALPSPGEPAVTPTSKPLPPPPREDLDEDPAMKPQSVLNRVKMFENKRSVSMDRAKEGESSVLRPLLGLTPKERWRGLSAPMILGAMLSGALCPW</sequence>
<dbReference type="GO" id="GO:0098609">
    <property type="term" value="P:cell-cell adhesion"/>
    <property type="evidence" value="ECO:0007669"/>
    <property type="project" value="TreeGrafter"/>
</dbReference>
<keyword evidence="4" id="KW-0597">Phosphoprotein</keyword>
<evidence type="ECO:0000256" key="7">
    <source>
        <dbReference type="SAM" id="MobiDB-lite"/>
    </source>
</evidence>
<feature type="region of interest" description="Disordered" evidence="7">
    <location>
        <begin position="309"/>
        <end position="329"/>
    </location>
</feature>
<dbReference type="GO" id="GO:0150105">
    <property type="term" value="P:protein localization to cell-cell junction"/>
    <property type="evidence" value="ECO:0007669"/>
    <property type="project" value="TreeGrafter"/>
</dbReference>
<dbReference type="GO" id="GO:0005923">
    <property type="term" value="C:bicellular tight junction"/>
    <property type="evidence" value="ECO:0007669"/>
    <property type="project" value="InterPro"/>
</dbReference>
<evidence type="ECO:0000256" key="3">
    <source>
        <dbReference type="ARBA" id="ARBA00022475"/>
    </source>
</evidence>
<feature type="compositionally biased region" description="Polar residues" evidence="7">
    <location>
        <begin position="710"/>
        <end position="724"/>
    </location>
</feature>
<dbReference type="InterPro" id="IPR027417">
    <property type="entry name" value="P-loop_NTPase"/>
</dbReference>
<dbReference type="GO" id="GO:1905605">
    <property type="term" value="P:positive regulation of blood-brain barrier permeability"/>
    <property type="evidence" value="ECO:0007669"/>
    <property type="project" value="TreeGrafter"/>
</dbReference>
<dbReference type="Gene3D" id="3.40.50.300">
    <property type="entry name" value="P-loop containing nucleotide triphosphate hydrolases"/>
    <property type="match status" value="1"/>
</dbReference>
<dbReference type="PANTHER" id="PTHR13865">
    <property type="entry name" value="TIGHT JUNCTION PROTEIN"/>
    <property type="match status" value="1"/>
</dbReference>
<keyword evidence="5" id="KW-0677">Repeat</keyword>
<gene>
    <name evidence="9" type="ORF">CCH79_00016991</name>
</gene>
<feature type="compositionally biased region" description="Basic and acidic residues" evidence="7">
    <location>
        <begin position="108"/>
        <end position="118"/>
    </location>
</feature>